<comment type="caution">
    <text evidence="2">The sequence shown here is derived from an EMBL/GenBank/DDBJ whole genome shotgun (WGS) entry which is preliminary data.</text>
</comment>
<feature type="compositionally biased region" description="Basic and acidic residues" evidence="1">
    <location>
        <begin position="409"/>
        <end position="423"/>
    </location>
</feature>
<proteinExistence type="predicted"/>
<dbReference type="InterPro" id="IPR011990">
    <property type="entry name" value="TPR-like_helical_dom_sf"/>
</dbReference>
<dbReference type="Gene3D" id="3.40.50.1820">
    <property type="entry name" value="alpha/beta hydrolase"/>
    <property type="match status" value="1"/>
</dbReference>
<dbReference type="Proteomes" id="UP001317191">
    <property type="component" value="Unassembled WGS sequence"/>
</dbReference>
<keyword evidence="2" id="KW-0378">Hydrolase</keyword>
<evidence type="ECO:0000313" key="2">
    <source>
        <dbReference type="EMBL" id="MCL9809609.1"/>
    </source>
</evidence>
<accession>A0ABT0TRC9</accession>
<protein>
    <submittedName>
        <fullName evidence="2">Alpha/beta hydrolase-fold protein</fullName>
    </submittedName>
</protein>
<sequence length="423" mass="48692">MKHTLQLLAVMFSLTVFSQSFVEKINSAKLNSDREIRIKLPNSYNANPDRKYPLILVLDSEFLYAPFEGNLHYGTYWGDMPEVILVGINQNKNNERESDCDFDPRTGLPAGKGGAFFEFIGSELLPYLEKKYRVGSFKTIAGIDATAGLLNAFLYKDIPLFNAYISLSPDLQTNMEERIPKRLAQLQQPIYYYTATADGDLKKFQKQIKTLNQNMQAVKNDLINYKFDDFSNANHYSVAILGIPQALNQIFKIYEPISVKEYQEKIVILPQDYVKYLTDKYEAIEKNLGIKMNVRLSDFKAIETAINKNERFEEYELLAQISGQQYEKTMMYDYHMATYWEKRGELKKAIKNYENAFVKEEIGSLTKDMMMAKAAELKQKLPSKKNKLKGGKDTSEEVTEEIPADTPAEEPKADENQEQKKDE</sequence>
<dbReference type="GO" id="GO:0016787">
    <property type="term" value="F:hydrolase activity"/>
    <property type="evidence" value="ECO:0007669"/>
    <property type="project" value="UniProtKB-KW"/>
</dbReference>
<feature type="region of interest" description="Disordered" evidence="1">
    <location>
        <begin position="381"/>
        <end position="423"/>
    </location>
</feature>
<evidence type="ECO:0000313" key="3">
    <source>
        <dbReference type="Proteomes" id="UP001317191"/>
    </source>
</evidence>
<dbReference type="PANTHER" id="PTHR48098">
    <property type="entry name" value="ENTEROCHELIN ESTERASE-RELATED"/>
    <property type="match status" value="1"/>
</dbReference>
<evidence type="ECO:0000256" key="1">
    <source>
        <dbReference type="SAM" id="MobiDB-lite"/>
    </source>
</evidence>
<dbReference type="RefSeq" id="WP_250593061.1">
    <property type="nucleotide sequence ID" value="NZ_JAMLJM010000007.1"/>
</dbReference>
<gene>
    <name evidence="2" type="ORF">NAT50_09590</name>
</gene>
<dbReference type="EMBL" id="JAMLJM010000007">
    <property type="protein sequence ID" value="MCL9809609.1"/>
    <property type="molecule type" value="Genomic_DNA"/>
</dbReference>
<name>A0ABT0TRC9_9FLAO</name>
<organism evidence="2 3">
    <name type="scientific">Flavobacterium luminosum</name>
    <dbReference type="NCBI Taxonomy" id="2949086"/>
    <lineage>
        <taxon>Bacteria</taxon>
        <taxon>Pseudomonadati</taxon>
        <taxon>Bacteroidota</taxon>
        <taxon>Flavobacteriia</taxon>
        <taxon>Flavobacteriales</taxon>
        <taxon>Flavobacteriaceae</taxon>
        <taxon>Flavobacterium</taxon>
    </lineage>
</organism>
<reference evidence="2 3" key="1">
    <citation type="submission" date="2022-05" db="EMBL/GenBank/DDBJ databases">
        <title>Flavobacterium sp., isolated from activated sludge.</title>
        <authorList>
            <person name="Ran Q."/>
        </authorList>
    </citation>
    <scope>NUCLEOTIDE SEQUENCE [LARGE SCALE GENOMIC DNA]</scope>
    <source>
        <strain evidence="2 3">HXWNR70</strain>
    </source>
</reference>
<dbReference type="Gene3D" id="1.25.40.10">
    <property type="entry name" value="Tetratricopeptide repeat domain"/>
    <property type="match status" value="1"/>
</dbReference>
<dbReference type="InterPro" id="IPR050583">
    <property type="entry name" value="Mycobacterial_A85_antigen"/>
</dbReference>
<dbReference type="Pfam" id="PF00756">
    <property type="entry name" value="Esterase"/>
    <property type="match status" value="1"/>
</dbReference>
<dbReference type="PANTHER" id="PTHR48098:SF6">
    <property type="entry name" value="FERRI-BACILLIBACTIN ESTERASE BESA"/>
    <property type="match status" value="1"/>
</dbReference>
<keyword evidence="3" id="KW-1185">Reference proteome</keyword>
<dbReference type="SUPFAM" id="SSF53474">
    <property type="entry name" value="alpha/beta-Hydrolases"/>
    <property type="match status" value="1"/>
</dbReference>
<dbReference type="InterPro" id="IPR000801">
    <property type="entry name" value="Esterase-like"/>
</dbReference>
<dbReference type="InterPro" id="IPR029058">
    <property type="entry name" value="AB_hydrolase_fold"/>
</dbReference>